<dbReference type="OrthoDB" id="6625767at2759"/>
<evidence type="ECO:0000256" key="1">
    <source>
        <dbReference type="SAM" id="SignalP"/>
    </source>
</evidence>
<dbReference type="PANTHER" id="PTHR33053">
    <property type="entry name" value="PROTEIN, PUTATIVE-RELATED"/>
    <property type="match status" value="1"/>
</dbReference>
<comment type="caution">
    <text evidence="2">The sequence shown here is derived from an EMBL/GenBank/DDBJ whole genome shotgun (WGS) entry which is preliminary data.</text>
</comment>
<dbReference type="PANTHER" id="PTHR33053:SF25">
    <property type="entry name" value="TRANSPOSASE DOMAIN-CONTAINING PROTEIN"/>
    <property type="match status" value="1"/>
</dbReference>
<keyword evidence="1" id="KW-0732">Signal</keyword>
<dbReference type="Proteomes" id="UP000478052">
    <property type="component" value="Unassembled WGS sequence"/>
</dbReference>
<dbReference type="EMBL" id="VUJU01009426">
    <property type="protein sequence ID" value="KAF0720590.1"/>
    <property type="molecule type" value="Genomic_DNA"/>
</dbReference>
<feature type="chain" id="PRO_5026202286" evidence="1">
    <location>
        <begin position="21"/>
        <end position="646"/>
    </location>
</feature>
<gene>
    <name evidence="2" type="ORF">FWK35_00021525</name>
</gene>
<proteinExistence type="predicted"/>
<keyword evidence="3" id="KW-1185">Reference proteome</keyword>
<sequence length="646" mass="74233">MVNIELLCLCLIMLINSQTGKQNLSGPSIYLDSSFCDYFPMQNADMFLEIEHLITNDKSFVDKLEYFIKNIGECNLKSYIKRTLGKLFSDEYATRCTLTGRGKGVLTKIGNSEVLKTIKKVIKEVICAMMKKDVVSDSKIETIVADWFRYSNTRLLRQLLERRKTPKIQLQFNSTTNLPDVQSNIEIDHTVIDTQSLSFPNIVSCEVQCTSYAHLSTMNSNLSLNISDDTHLPHLKQKTNISVKDKLRQWVIKHKISHNATNSLLGVLKCEDLNVPIDMRTLMKTPTKPQEVIIMGHGSYIHCGIKNMLVPVLKKYFNMINCEGDLKLGINVDGLPVSNSSKSQLWPILISIINCQPINKYVLPVGIFHGSTKPTFVHEFFQPFVDDLCEILQNVGHIICDTPAKIVLLNVRVHNAYFGCSSCTQEGECIQHRMTFPEIDALLRTNDSFRNKVHKEYHKDIVNDVCLDYMHLLCIGIIKRLITFWVKGKKDVRLTEEDILRSYVPSKFSRKPRVLEDIDYWKATELRFFLLYSGQVVLKGKLKKSFYAHFMLLVSGVKLLISNVTYQTHNELAEKLFKKCITQYSTFYGDHLLSYNVHSLLHLPMFVKIHGPLDNLKLKLNSLLNLLNIVFRKFLIGLYIHWNYST</sequence>
<dbReference type="AlphaFoldDB" id="A0A6G0W207"/>
<organism evidence="2 3">
    <name type="scientific">Aphis craccivora</name>
    <name type="common">Cowpea aphid</name>
    <dbReference type="NCBI Taxonomy" id="307492"/>
    <lineage>
        <taxon>Eukaryota</taxon>
        <taxon>Metazoa</taxon>
        <taxon>Ecdysozoa</taxon>
        <taxon>Arthropoda</taxon>
        <taxon>Hexapoda</taxon>
        <taxon>Insecta</taxon>
        <taxon>Pterygota</taxon>
        <taxon>Neoptera</taxon>
        <taxon>Paraneoptera</taxon>
        <taxon>Hemiptera</taxon>
        <taxon>Sternorrhyncha</taxon>
        <taxon>Aphidomorpha</taxon>
        <taxon>Aphidoidea</taxon>
        <taxon>Aphididae</taxon>
        <taxon>Aphidini</taxon>
        <taxon>Aphis</taxon>
        <taxon>Aphis</taxon>
    </lineage>
</organism>
<evidence type="ECO:0000313" key="2">
    <source>
        <dbReference type="EMBL" id="KAF0720590.1"/>
    </source>
</evidence>
<name>A0A6G0W207_APHCR</name>
<reference evidence="2 3" key="1">
    <citation type="submission" date="2019-08" db="EMBL/GenBank/DDBJ databases">
        <title>Whole genome of Aphis craccivora.</title>
        <authorList>
            <person name="Voronova N.V."/>
            <person name="Shulinski R.S."/>
            <person name="Bandarenka Y.V."/>
            <person name="Zhorov D.G."/>
            <person name="Warner D."/>
        </authorList>
    </citation>
    <scope>NUCLEOTIDE SEQUENCE [LARGE SCALE GENOMIC DNA]</scope>
    <source>
        <strain evidence="2">180601</strain>
        <tissue evidence="2">Whole Body</tissue>
    </source>
</reference>
<feature type="signal peptide" evidence="1">
    <location>
        <begin position="1"/>
        <end position="20"/>
    </location>
</feature>
<accession>A0A6G0W207</accession>
<protein>
    <submittedName>
        <fullName evidence="2">DDE Tnp IS1595 domain-containing protein</fullName>
    </submittedName>
</protein>
<evidence type="ECO:0000313" key="3">
    <source>
        <dbReference type="Proteomes" id="UP000478052"/>
    </source>
</evidence>